<feature type="signal peptide" evidence="1">
    <location>
        <begin position="1"/>
        <end position="19"/>
    </location>
</feature>
<reference evidence="2" key="1">
    <citation type="journal article" date="2020" name="Stud. Mycol.">
        <title>101 Dothideomycetes genomes: a test case for predicting lifestyles and emergence of pathogens.</title>
        <authorList>
            <person name="Haridas S."/>
            <person name="Albert R."/>
            <person name="Binder M."/>
            <person name="Bloem J."/>
            <person name="Labutti K."/>
            <person name="Salamov A."/>
            <person name="Andreopoulos B."/>
            <person name="Baker S."/>
            <person name="Barry K."/>
            <person name="Bills G."/>
            <person name="Bluhm B."/>
            <person name="Cannon C."/>
            <person name="Castanera R."/>
            <person name="Culley D."/>
            <person name="Daum C."/>
            <person name="Ezra D."/>
            <person name="Gonzalez J."/>
            <person name="Henrissat B."/>
            <person name="Kuo A."/>
            <person name="Liang C."/>
            <person name="Lipzen A."/>
            <person name="Lutzoni F."/>
            <person name="Magnuson J."/>
            <person name="Mondo S."/>
            <person name="Nolan M."/>
            <person name="Ohm R."/>
            <person name="Pangilinan J."/>
            <person name="Park H.-J."/>
            <person name="Ramirez L."/>
            <person name="Alfaro M."/>
            <person name="Sun H."/>
            <person name="Tritt A."/>
            <person name="Yoshinaga Y."/>
            <person name="Zwiers L.-H."/>
            <person name="Turgeon B."/>
            <person name="Goodwin S."/>
            <person name="Spatafora J."/>
            <person name="Crous P."/>
            <person name="Grigoriev I."/>
        </authorList>
    </citation>
    <scope>NUCLEOTIDE SEQUENCE</scope>
    <source>
        <strain evidence="2">CBS 675.92</strain>
    </source>
</reference>
<keyword evidence="3" id="KW-1185">Reference proteome</keyword>
<dbReference type="AlphaFoldDB" id="A0A6A5TU97"/>
<protein>
    <submittedName>
        <fullName evidence="2">Uncharacterized protein</fullName>
    </submittedName>
</protein>
<dbReference type="Pfam" id="PF21691">
    <property type="entry name" value="LDL"/>
    <property type="match status" value="1"/>
</dbReference>
<evidence type="ECO:0000256" key="1">
    <source>
        <dbReference type="SAM" id="SignalP"/>
    </source>
</evidence>
<sequence>MKFTAPALVLLTAASTANAAECYAQGGNSNRRCVTKSGIWQFREWFCTQNWSGSYQEKTYNDNNGFSAKFSHSGAFASQQQCWDSTEDIINKCLGKKDGGSWTTSQVSVNIGFCS</sequence>
<organism evidence="2 3">
    <name type="scientific">Byssothecium circinans</name>
    <dbReference type="NCBI Taxonomy" id="147558"/>
    <lineage>
        <taxon>Eukaryota</taxon>
        <taxon>Fungi</taxon>
        <taxon>Dikarya</taxon>
        <taxon>Ascomycota</taxon>
        <taxon>Pezizomycotina</taxon>
        <taxon>Dothideomycetes</taxon>
        <taxon>Pleosporomycetidae</taxon>
        <taxon>Pleosporales</taxon>
        <taxon>Massarineae</taxon>
        <taxon>Massarinaceae</taxon>
        <taxon>Byssothecium</taxon>
    </lineage>
</organism>
<dbReference type="InterPro" id="IPR048508">
    <property type="entry name" value="LDL"/>
</dbReference>
<feature type="chain" id="PRO_5025650331" evidence="1">
    <location>
        <begin position="20"/>
        <end position="115"/>
    </location>
</feature>
<gene>
    <name evidence="2" type="ORF">CC80DRAFT_593670</name>
</gene>
<dbReference type="OrthoDB" id="3479711at2759"/>
<dbReference type="Proteomes" id="UP000800035">
    <property type="component" value="Unassembled WGS sequence"/>
</dbReference>
<evidence type="ECO:0000313" key="3">
    <source>
        <dbReference type="Proteomes" id="UP000800035"/>
    </source>
</evidence>
<name>A0A6A5TU97_9PLEO</name>
<accession>A0A6A5TU97</accession>
<proteinExistence type="predicted"/>
<evidence type="ECO:0000313" key="2">
    <source>
        <dbReference type="EMBL" id="KAF1956195.1"/>
    </source>
</evidence>
<dbReference type="EMBL" id="ML976992">
    <property type="protein sequence ID" value="KAF1956195.1"/>
    <property type="molecule type" value="Genomic_DNA"/>
</dbReference>
<keyword evidence="1" id="KW-0732">Signal</keyword>